<evidence type="ECO:0000256" key="1">
    <source>
        <dbReference type="SAM" id="Phobius"/>
    </source>
</evidence>
<sequence length="110" mass="12726">MLQKENFRLENIQRLQKNYKKDPALLERVVYAFGLLEALCLTGLPFVFKGGTCLMLLLKHPMRLSTDIDIIVQPGTDIEAYIRKAAEIFPFQSCEEQVRVGKNNITKRHF</sequence>
<organism evidence="2 3">
    <name type="scientific">Eisenbergiella tayi</name>
    <dbReference type="NCBI Taxonomy" id="1432052"/>
    <lineage>
        <taxon>Bacteria</taxon>
        <taxon>Bacillati</taxon>
        <taxon>Bacillota</taxon>
        <taxon>Clostridia</taxon>
        <taxon>Lachnospirales</taxon>
        <taxon>Lachnospiraceae</taxon>
        <taxon>Eisenbergiella</taxon>
    </lineage>
</organism>
<comment type="caution">
    <text evidence="2">The sequence shown here is derived from an EMBL/GenBank/DDBJ whole genome shotgun (WGS) entry which is preliminary data.</text>
</comment>
<evidence type="ECO:0008006" key="4">
    <source>
        <dbReference type="Google" id="ProtNLM"/>
    </source>
</evidence>
<evidence type="ECO:0000313" key="2">
    <source>
        <dbReference type="EMBL" id="ODM04957.1"/>
    </source>
</evidence>
<name>A0A1E3A8Z7_9FIRM</name>
<reference evidence="2 3" key="1">
    <citation type="submission" date="2016-07" db="EMBL/GenBank/DDBJ databases">
        <title>Characterization of isolates of Eisenbergiella tayi derived from blood cultures, using whole genome sequencing.</title>
        <authorList>
            <person name="Burdz T."/>
            <person name="Wiebe D."/>
            <person name="Huynh C."/>
            <person name="Bernard K."/>
        </authorList>
    </citation>
    <scope>NUCLEOTIDE SEQUENCE [LARGE SCALE GENOMIC DNA]</scope>
    <source>
        <strain evidence="2 3">NML 110608</strain>
    </source>
</reference>
<evidence type="ECO:0000313" key="3">
    <source>
        <dbReference type="Proteomes" id="UP000094067"/>
    </source>
</evidence>
<dbReference type="InterPro" id="IPR014942">
    <property type="entry name" value="AbiEii"/>
</dbReference>
<keyword evidence="1" id="KW-0812">Transmembrane</keyword>
<dbReference type="PATRIC" id="fig|1432052.4.peg.944"/>
<dbReference type="Pfam" id="PF08843">
    <property type="entry name" value="AbiEii"/>
    <property type="match status" value="1"/>
</dbReference>
<accession>A0A1E3A8Z7</accession>
<proteinExistence type="predicted"/>
<gene>
    <name evidence="2" type="ORF">BEI61_00839</name>
</gene>
<feature type="transmembrane region" description="Helical" evidence="1">
    <location>
        <begin position="29"/>
        <end position="58"/>
    </location>
</feature>
<dbReference type="Gene3D" id="3.10.450.620">
    <property type="entry name" value="JHP933, nucleotidyltransferase-like core domain"/>
    <property type="match status" value="1"/>
</dbReference>
<keyword evidence="1" id="KW-0472">Membrane</keyword>
<dbReference type="AlphaFoldDB" id="A0A1E3A8Z7"/>
<dbReference type="Proteomes" id="UP000094067">
    <property type="component" value="Unassembled WGS sequence"/>
</dbReference>
<protein>
    <recommendedName>
        <fullName evidence="4">Nucleotidyl transferase AbiEii/AbiGii toxin family protein</fullName>
    </recommendedName>
</protein>
<keyword evidence="1" id="KW-1133">Transmembrane helix</keyword>
<dbReference type="EMBL" id="MCGH01000002">
    <property type="protein sequence ID" value="ODM04957.1"/>
    <property type="molecule type" value="Genomic_DNA"/>
</dbReference>